<accession>A0A1I5RTK3</accession>
<proteinExistence type="predicted"/>
<dbReference type="Pfam" id="PF02597">
    <property type="entry name" value="ThiS"/>
    <property type="match status" value="1"/>
</dbReference>
<dbReference type="InterPro" id="IPR016155">
    <property type="entry name" value="Mopterin_synth/thiamin_S_b"/>
</dbReference>
<dbReference type="CDD" id="cd00565">
    <property type="entry name" value="Ubl_ThiS"/>
    <property type="match status" value="1"/>
</dbReference>
<dbReference type="InterPro" id="IPR012675">
    <property type="entry name" value="Beta-grasp_dom_sf"/>
</dbReference>
<dbReference type="AlphaFoldDB" id="A0A1I5RTK3"/>
<dbReference type="RefSeq" id="WP_017013239.1">
    <property type="nucleotide sequence ID" value="NZ_FOWR01000019.1"/>
</dbReference>
<name>A0A1I5RTK3_9GAMM</name>
<dbReference type="EMBL" id="FOWR01000019">
    <property type="protein sequence ID" value="SFP61852.1"/>
    <property type="molecule type" value="Genomic_DNA"/>
</dbReference>
<dbReference type="InterPro" id="IPR010035">
    <property type="entry name" value="Thi_S"/>
</dbReference>
<dbReference type="Gene3D" id="3.10.20.30">
    <property type="match status" value="1"/>
</dbReference>
<evidence type="ECO:0000313" key="1">
    <source>
        <dbReference type="EMBL" id="SFP61852.1"/>
    </source>
</evidence>
<dbReference type="SUPFAM" id="SSF54285">
    <property type="entry name" value="MoaD/ThiS"/>
    <property type="match status" value="1"/>
</dbReference>
<dbReference type="InterPro" id="IPR003749">
    <property type="entry name" value="ThiS/MoaD-like"/>
</dbReference>
<dbReference type="OrthoDB" id="6388078at2"/>
<organism evidence="1 2">
    <name type="scientific">Enterovibrio norvegicus DSM 15893</name>
    <dbReference type="NCBI Taxonomy" id="1121869"/>
    <lineage>
        <taxon>Bacteria</taxon>
        <taxon>Pseudomonadati</taxon>
        <taxon>Pseudomonadota</taxon>
        <taxon>Gammaproteobacteria</taxon>
        <taxon>Vibrionales</taxon>
        <taxon>Vibrionaceae</taxon>
        <taxon>Enterovibrio</taxon>
    </lineage>
</organism>
<dbReference type="GeneID" id="35870696"/>
<reference evidence="1 2" key="1">
    <citation type="submission" date="2016-10" db="EMBL/GenBank/DDBJ databases">
        <authorList>
            <person name="de Groot N.N."/>
        </authorList>
    </citation>
    <scope>NUCLEOTIDE SEQUENCE [LARGE SCALE GENOMIC DNA]</scope>
    <source>
        <strain evidence="1 2">DSM 15893</strain>
    </source>
</reference>
<dbReference type="Proteomes" id="UP000182692">
    <property type="component" value="Unassembled WGS sequence"/>
</dbReference>
<sequence>MNIWLNEQAYTTIDACDLKALITELSLPDNAVAVAINGDIVPRHQWQDTPLEEGLQIAVFQAIAGG</sequence>
<dbReference type="PANTHER" id="PTHR34472">
    <property type="entry name" value="SULFUR CARRIER PROTEIN THIS"/>
    <property type="match status" value="1"/>
</dbReference>
<dbReference type="PANTHER" id="PTHR34472:SF1">
    <property type="entry name" value="SULFUR CARRIER PROTEIN THIS"/>
    <property type="match status" value="1"/>
</dbReference>
<gene>
    <name evidence="1" type="ORF">SAMN03084138_02643</name>
</gene>
<protein>
    <submittedName>
        <fullName evidence="1">Sulfur carrier protein</fullName>
    </submittedName>
</protein>
<dbReference type="NCBIfam" id="TIGR01683">
    <property type="entry name" value="thiS"/>
    <property type="match status" value="1"/>
</dbReference>
<evidence type="ECO:0000313" key="2">
    <source>
        <dbReference type="Proteomes" id="UP000182692"/>
    </source>
</evidence>
<dbReference type="STRING" id="1121869.SAMN03084138_02643"/>